<reference evidence="2" key="2">
    <citation type="submission" date="2015-03" db="EMBL/GenBank/DDBJ databases">
        <authorList>
            <person name="Murphy D."/>
        </authorList>
    </citation>
    <scope>NUCLEOTIDE SEQUENCE [LARGE SCALE GENOMIC DNA]</scope>
    <source>
        <strain evidence="2">K00500041</strain>
    </source>
</reference>
<evidence type="ECO:0000256" key="1">
    <source>
        <dbReference type="SAM" id="MobiDB-lite"/>
    </source>
</evidence>
<evidence type="ECO:0000313" key="6">
    <source>
        <dbReference type="Proteomes" id="UP000039021"/>
    </source>
</evidence>
<feature type="compositionally biased region" description="Polar residues" evidence="1">
    <location>
        <begin position="15"/>
        <end position="41"/>
    </location>
</feature>
<dbReference type="AlphaFoldDB" id="A0A0U0UFH9"/>
<accession>A0A0U0UFH9</accession>
<evidence type="ECO:0000313" key="3">
    <source>
        <dbReference type="EMBL" id="COW07304.1"/>
    </source>
</evidence>
<reference evidence="5 6" key="3">
    <citation type="submission" date="2015-03" db="EMBL/GenBank/DDBJ databases">
        <authorList>
            <consortium name="Pathogen Informatics"/>
        </authorList>
    </citation>
    <scope>NUCLEOTIDE SEQUENCE [LARGE SCALE GENOMIC DNA]</scope>
    <source>
        <strain evidence="5">K00500041</strain>
        <strain evidence="3 7">M09401471</strain>
        <strain evidence="6">N09902308</strain>
    </source>
</reference>
<evidence type="ECO:0000313" key="7">
    <source>
        <dbReference type="Proteomes" id="UP000044938"/>
    </source>
</evidence>
<dbReference type="EMBL" id="CSBK01001916">
    <property type="protein sequence ID" value="COZ29596.1"/>
    <property type="molecule type" value="Genomic_DNA"/>
</dbReference>
<name>A0A0U0UFH9_MYCTX</name>
<proteinExistence type="predicted"/>
<evidence type="ECO:0000313" key="4">
    <source>
        <dbReference type="EMBL" id="COZ29596.1"/>
    </source>
</evidence>
<feature type="region of interest" description="Disordered" evidence="1">
    <location>
        <begin position="1"/>
        <end position="81"/>
    </location>
</feature>
<sequence length="139" mass="14605">MAVPRTTAKIRLPSRSASGSRFSNTIAQPSERTNPSASASNEWHRPVDDSMPCADAATLACGSSSTAQPPAKARSASPSCRLRQARCTAIRPEEHAVSNVIAGPCRPNVCAIRPDATLLLRPVTTYGLAKPPAVVVSTR</sequence>
<dbReference type="Proteomes" id="UP000044938">
    <property type="component" value="Unassembled WGS sequence"/>
</dbReference>
<dbReference type="EMBL" id="CSAE01000034">
    <property type="protein sequence ID" value="COV11490.1"/>
    <property type="molecule type" value="Genomic_DNA"/>
</dbReference>
<reference evidence="4" key="1">
    <citation type="submission" date="2015-03" db="EMBL/GenBank/DDBJ databases">
        <authorList>
            <consortium name="Pathogen Informatics"/>
            <person name="Murphy D."/>
        </authorList>
    </citation>
    <scope>NUCLEOTIDE SEQUENCE</scope>
    <source>
        <strain evidence="4">N09902308</strain>
    </source>
</reference>
<gene>
    <name evidence="2" type="ORF">ERS007703_00561</name>
    <name evidence="3" type="ORF">ERS007720_01599</name>
    <name evidence="4" type="ORF">ERS007739_03599</name>
</gene>
<organism evidence="2 5">
    <name type="scientific">Mycobacterium tuberculosis</name>
    <dbReference type="NCBI Taxonomy" id="1773"/>
    <lineage>
        <taxon>Bacteria</taxon>
        <taxon>Bacillati</taxon>
        <taxon>Actinomycetota</taxon>
        <taxon>Actinomycetes</taxon>
        <taxon>Mycobacteriales</taxon>
        <taxon>Mycobacteriaceae</taxon>
        <taxon>Mycobacterium</taxon>
        <taxon>Mycobacterium tuberculosis complex</taxon>
    </lineage>
</organism>
<dbReference type="EMBL" id="CSAJ01000166">
    <property type="protein sequence ID" value="COW07304.1"/>
    <property type="molecule type" value="Genomic_DNA"/>
</dbReference>
<dbReference type="Proteomes" id="UP000038802">
    <property type="component" value="Unassembled WGS sequence"/>
</dbReference>
<evidence type="ECO:0000313" key="5">
    <source>
        <dbReference type="Proteomes" id="UP000038802"/>
    </source>
</evidence>
<evidence type="ECO:0000313" key="2">
    <source>
        <dbReference type="EMBL" id="COV11490.1"/>
    </source>
</evidence>
<dbReference type="Proteomes" id="UP000039021">
    <property type="component" value="Unassembled WGS sequence"/>
</dbReference>
<protein>
    <submittedName>
        <fullName evidence="2">Uncharacterized protein</fullName>
    </submittedName>
</protein>